<dbReference type="AlphaFoldDB" id="A0A975BPR5"/>
<feature type="domain" description="Pvc16 N-terminal" evidence="1">
    <location>
        <begin position="9"/>
        <end position="182"/>
    </location>
</feature>
<proteinExistence type="predicted"/>
<dbReference type="Proteomes" id="UP000663722">
    <property type="component" value="Chromosome"/>
</dbReference>
<keyword evidence="3" id="KW-1185">Reference proteome</keyword>
<evidence type="ECO:0000313" key="2">
    <source>
        <dbReference type="EMBL" id="QTA89103.1"/>
    </source>
</evidence>
<dbReference type="Pfam" id="PF14065">
    <property type="entry name" value="Pvc16_N"/>
    <property type="match status" value="1"/>
</dbReference>
<dbReference type="RefSeq" id="WP_207677881.1">
    <property type="nucleotide sequence ID" value="NZ_CP061800.1"/>
</dbReference>
<dbReference type="InterPro" id="IPR025351">
    <property type="entry name" value="Pvc16_N"/>
</dbReference>
<dbReference type="EMBL" id="CP061800">
    <property type="protein sequence ID" value="QTA89103.1"/>
    <property type="molecule type" value="Genomic_DNA"/>
</dbReference>
<evidence type="ECO:0000259" key="1">
    <source>
        <dbReference type="Pfam" id="PF14065"/>
    </source>
</evidence>
<sequence>MSNYLAIATVTEVLKELLQEAVQGAAVTTMHPSKQKESPAINIYMYQVNPNKSLRNTDLPTRRSNGSLIQCPQIALNLNYLISFYGNDATHEPQRLLGSVVSAIHANPVLESQQIRDVINKIDYIRNSDLDTSVEQVKFTTIPFSLEESFKIWSAFQTQHALSIAYEASVVQIESEDTVSAPALPVHG</sequence>
<gene>
    <name evidence="2" type="ORF">dnm_051510</name>
</gene>
<accession>A0A975BPR5</accession>
<protein>
    <submittedName>
        <fullName evidence="2">DUF4255</fullName>
    </submittedName>
</protein>
<organism evidence="2 3">
    <name type="scientific">Desulfonema magnum</name>
    <dbReference type="NCBI Taxonomy" id="45655"/>
    <lineage>
        <taxon>Bacteria</taxon>
        <taxon>Pseudomonadati</taxon>
        <taxon>Thermodesulfobacteriota</taxon>
        <taxon>Desulfobacteria</taxon>
        <taxon>Desulfobacterales</taxon>
        <taxon>Desulfococcaceae</taxon>
        <taxon>Desulfonema</taxon>
    </lineage>
</organism>
<dbReference type="KEGG" id="dmm:dnm_051510"/>
<name>A0A975BPR5_9BACT</name>
<reference evidence="2" key="1">
    <citation type="journal article" date="2021" name="Microb. Physiol.">
        <title>Proteogenomic Insights into the Physiology of Marine, Sulfate-Reducing, Filamentous Desulfonema limicola and Desulfonema magnum.</title>
        <authorList>
            <person name="Schnaars V."/>
            <person name="Wohlbrand L."/>
            <person name="Scheve S."/>
            <person name="Hinrichs C."/>
            <person name="Reinhardt R."/>
            <person name="Rabus R."/>
        </authorList>
    </citation>
    <scope>NUCLEOTIDE SEQUENCE</scope>
    <source>
        <strain evidence="2">4be13</strain>
    </source>
</reference>
<evidence type="ECO:0000313" key="3">
    <source>
        <dbReference type="Proteomes" id="UP000663722"/>
    </source>
</evidence>